<gene>
    <name evidence="2" type="ORF">DUNSADRAFT_8846</name>
</gene>
<feature type="region of interest" description="Disordered" evidence="1">
    <location>
        <begin position="205"/>
        <end position="250"/>
    </location>
</feature>
<feature type="compositionally biased region" description="Pro residues" evidence="1">
    <location>
        <begin position="63"/>
        <end position="80"/>
    </location>
</feature>
<name>A0ABQ7H5M8_DUNSA</name>
<feature type="region of interest" description="Disordered" evidence="1">
    <location>
        <begin position="109"/>
        <end position="128"/>
    </location>
</feature>
<evidence type="ECO:0000313" key="3">
    <source>
        <dbReference type="Proteomes" id="UP000815325"/>
    </source>
</evidence>
<keyword evidence="3" id="KW-1185">Reference proteome</keyword>
<reference evidence="2" key="1">
    <citation type="submission" date="2017-08" db="EMBL/GenBank/DDBJ databases">
        <authorList>
            <person name="Polle J.E."/>
            <person name="Barry K."/>
            <person name="Cushman J."/>
            <person name="Schmutz J."/>
            <person name="Tran D."/>
            <person name="Hathwaick L.T."/>
            <person name="Yim W.C."/>
            <person name="Jenkins J."/>
            <person name="Mckie-Krisberg Z.M."/>
            <person name="Prochnik S."/>
            <person name="Lindquist E."/>
            <person name="Dockter R.B."/>
            <person name="Adam C."/>
            <person name="Molina H."/>
            <person name="Bunkerborg J."/>
            <person name="Jin E."/>
            <person name="Buchheim M."/>
            <person name="Magnuson J."/>
        </authorList>
    </citation>
    <scope>NUCLEOTIDE SEQUENCE</scope>
    <source>
        <strain evidence="2">CCAP 19/18</strain>
    </source>
</reference>
<accession>A0ABQ7H5M8</accession>
<organism evidence="2 3">
    <name type="scientific">Dunaliella salina</name>
    <name type="common">Green alga</name>
    <name type="synonym">Protococcus salinus</name>
    <dbReference type="NCBI Taxonomy" id="3046"/>
    <lineage>
        <taxon>Eukaryota</taxon>
        <taxon>Viridiplantae</taxon>
        <taxon>Chlorophyta</taxon>
        <taxon>core chlorophytes</taxon>
        <taxon>Chlorophyceae</taxon>
        <taxon>CS clade</taxon>
        <taxon>Chlamydomonadales</taxon>
        <taxon>Dunaliellaceae</taxon>
        <taxon>Dunaliella</taxon>
    </lineage>
</organism>
<feature type="region of interest" description="Disordered" evidence="1">
    <location>
        <begin position="38"/>
        <end position="87"/>
    </location>
</feature>
<feature type="region of interest" description="Disordered" evidence="1">
    <location>
        <begin position="149"/>
        <end position="172"/>
    </location>
</feature>
<feature type="compositionally biased region" description="Gly residues" evidence="1">
    <location>
        <begin position="161"/>
        <end position="171"/>
    </location>
</feature>
<sequence length="352" mass="33941">MECSILLHAQARTAVLESQHRHMVRICLHCGGGGGPGEGSRCSLGGAVNRHGNGGPGERRPPSGQPPSPAPAAAPAPPAAAPLAAAHAPPAAAPAPAAAALPAAEAGAAAATEPKLPPSTTTTAKATAPAAAGGGAAALAAPAVGMPAAASEGAPANTSGDDGGGGCGAGAHAGHHVRGDGAGGLGHATTHVEDIENAGQRPCAAAAVQGPGSGNVGNNPQGPVAQRPGPSIIGNMHPRNSEQVPRGNASRTAGGVALNPAYVAACREGAPPGAPQPPKGCTWGGAHAVGVGGFMAASLHGDGGVVCDSLDCGVYFERRKVQQELATSGALLQAVERVLCSEVEGNKRKRKH</sequence>
<evidence type="ECO:0000256" key="1">
    <source>
        <dbReference type="SAM" id="MobiDB-lite"/>
    </source>
</evidence>
<evidence type="ECO:0000313" key="2">
    <source>
        <dbReference type="EMBL" id="KAF5842159.1"/>
    </source>
</evidence>
<comment type="caution">
    <text evidence="2">The sequence shown here is derived from an EMBL/GenBank/DDBJ whole genome shotgun (WGS) entry which is preliminary data.</text>
</comment>
<feature type="compositionally biased region" description="Low complexity" evidence="1">
    <location>
        <begin position="118"/>
        <end position="128"/>
    </location>
</feature>
<evidence type="ECO:0008006" key="4">
    <source>
        <dbReference type="Google" id="ProtNLM"/>
    </source>
</evidence>
<protein>
    <recommendedName>
        <fullName evidence="4">Encoded protein</fullName>
    </recommendedName>
</protein>
<dbReference type="EMBL" id="MU069467">
    <property type="protein sequence ID" value="KAF5842159.1"/>
    <property type="molecule type" value="Genomic_DNA"/>
</dbReference>
<proteinExistence type="predicted"/>
<dbReference type="Proteomes" id="UP000815325">
    <property type="component" value="Unassembled WGS sequence"/>
</dbReference>